<evidence type="ECO:0000313" key="2">
    <source>
        <dbReference type="Proteomes" id="UP001303222"/>
    </source>
</evidence>
<dbReference type="Proteomes" id="UP001303222">
    <property type="component" value="Unassembled WGS sequence"/>
</dbReference>
<keyword evidence="2" id="KW-1185">Reference proteome</keyword>
<dbReference type="AlphaFoldDB" id="A0AAN6SCP4"/>
<organism evidence="1 2">
    <name type="scientific">Pseudoneurospora amorphoporcata</name>
    <dbReference type="NCBI Taxonomy" id="241081"/>
    <lineage>
        <taxon>Eukaryota</taxon>
        <taxon>Fungi</taxon>
        <taxon>Dikarya</taxon>
        <taxon>Ascomycota</taxon>
        <taxon>Pezizomycotina</taxon>
        <taxon>Sordariomycetes</taxon>
        <taxon>Sordariomycetidae</taxon>
        <taxon>Sordariales</taxon>
        <taxon>Sordariaceae</taxon>
        <taxon>Pseudoneurospora</taxon>
    </lineage>
</organism>
<reference evidence="1" key="2">
    <citation type="submission" date="2023-06" db="EMBL/GenBank/DDBJ databases">
        <authorList>
            <consortium name="Lawrence Berkeley National Laboratory"/>
            <person name="Mondo S.J."/>
            <person name="Hensen N."/>
            <person name="Bonometti L."/>
            <person name="Westerberg I."/>
            <person name="Brannstrom I.O."/>
            <person name="Guillou S."/>
            <person name="Cros-Aarteil S."/>
            <person name="Calhoun S."/>
            <person name="Haridas S."/>
            <person name="Kuo A."/>
            <person name="Pangilinan J."/>
            <person name="Riley R."/>
            <person name="Labutti K."/>
            <person name="Andreopoulos B."/>
            <person name="Lipzen A."/>
            <person name="Chen C."/>
            <person name="Yanf M."/>
            <person name="Daum C."/>
            <person name="Ng V."/>
            <person name="Clum A."/>
            <person name="Steindorff A."/>
            <person name="Ohm R."/>
            <person name="Martin F."/>
            <person name="Silar P."/>
            <person name="Natvig D."/>
            <person name="Lalanne C."/>
            <person name="Gautier V."/>
            <person name="Ament-Velasquez S.L."/>
            <person name="Kruys A."/>
            <person name="Hutchinson M.I."/>
            <person name="Powell A.J."/>
            <person name="Barry K."/>
            <person name="Miller A.N."/>
            <person name="Grigoriev I.V."/>
            <person name="Debuchy R."/>
            <person name="Gladieux P."/>
            <person name="Thoren M.H."/>
            <person name="Johannesson H."/>
        </authorList>
    </citation>
    <scope>NUCLEOTIDE SEQUENCE</scope>
    <source>
        <strain evidence="1">CBS 626.80</strain>
    </source>
</reference>
<evidence type="ECO:0000313" key="1">
    <source>
        <dbReference type="EMBL" id="KAK3948769.1"/>
    </source>
</evidence>
<accession>A0AAN6SCP4</accession>
<sequence>MSQPNTPAMSDCYDHLRSALEAYKDDPLVEPFLSGSPDIIFDEDGDLLLTVGDEHDSRNFLIRSCLLRRHSSRFDSELRRLHLEEWLSNDPIKIRIHYDDQSSSSPLRKALEHWLASAAARLANEDLASKWTLVKCAYFSGDHVSFTKRSLELVRRHKGSFWNLEAQQGALLGQAEGLTTYLHVTGGSPLMQVLAELAHLRREFCTRLNDLYFGDIYDISAQPTLIDIDESTETEPGNESPASSTKSSTSTSLVKQCTCAWLPTYYNSWLELVDSRLPFPLELSKSYSLDMAYLPFRNFLLESHGEDVVRRPWHNCPVDKQPKECEMSPQEHHSAGEDLRIALAKLWAGWGIELKTAVMAWGEKRMLALEWKPWTAVEDNEPEQDNEREE</sequence>
<proteinExistence type="predicted"/>
<protein>
    <submittedName>
        <fullName evidence="1">Uncharacterized protein</fullName>
    </submittedName>
</protein>
<comment type="caution">
    <text evidence="1">The sequence shown here is derived from an EMBL/GenBank/DDBJ whole genome shotgun (WGS) entry which is preliminary data.</text>
</comment>
<reference evidence="1" key="1">
    <citation type="journal article" date="2023" name="Mol. Phylogenet. Evol.">
        <title>Genome-scale phylogeny and comparative genomics of the fungal order Sordariales.</title>
        <authorList>
            <person name="Hensen N."/>
            <person name="Bonometti L."/>
            <person name="Westerberg I."/>
            <person name="Brannstrom I.O."/>
            <person name="Guillou S."/>
            <person name="Cros-Aarteil S."/>
            <person name="Calhoun S."/>
            <person name="Haridas S."/>
            <person name="Kuo A."/>
            <person name="Mondo S."/>
            <person name="Pangilinan J."/>
            <person name="Riley R."/>
            <person name="LaButti K."/>
            <person name="Andreopoulos B."/>
            <person name="Lipzen A."/>
            <person name="Chen C."/>
            <person name="Yan M."/>
            <person name="Daum C."/>
            <person name="Ng V."/>
            <person name="Clum A."/>
            <person name="Steindorff A."/>
            <person name="Ohm R.A."/>
            <person name="Martin F."/>
            <person name="Silar P."/>
            <person name="Natvig D.O."/>
            <person name="Lalanne C."/>
            <person name="Gautier V."/>
            <person name="Ament-Velasquez S.L."/>
            <person name="Kruys A."/>
            <person name="Hutchinson M.I."/>
            <person name="Powell A.J."/>
            <person name="Barry K."/>
            <person name="Miller A.N."/>
            <person name="Grigoriev I.V."/>
            <person name="Debuchy R."/>
            <person name="Gladieux P."/>
            <person name="Hiltunen Thoren M."/>
            <person name="Johannesson H."/>
        </authorList>
    </citation>
    <scope>NUCLEOTIDE SEQUENCE</scope>
    <source>
        <strain evidence="1">CBS 626.80</strain>
    </source>
</reference>
<gene>
    <name evidence="1" type="ORF">QBC32DRAFT_317473</name>
</gene>
<name>A0AAN6SCP4_9PEZI</name>
<dbReference type="EMBL" id="MU859245">
    <property type="protein sequence ID" value="KAK3948769.1"/>
    <property type="molecule type" value="Genomic_DNA"/>
</dbReference>